<feature type="compositionally biased region" description="Polar residues" evidence="1">
    <location>
        <begin position="137"/>
        <end position="146"/>
    </location>
</feature>
<dbReference type="RefSeq" id="WP_382184507.1">
    <property type="nucleotide sequence ID" value="NZ_JBHSZI010000001.1"/>
</dbReference>
<dbReference type="Pfam" id="PF00884">
    <property type="entry name" value="Sulfatase"/>
    <property type="match status" value="1"/>
</dbReference>
<dbReference type="InterPro" id="IPR000917">
    <property type="entry name" value="Sulfatase_N"/>
</dbReference>
<dbReference type="InterPro" id="IPR017850">
    <property type="entry name" value="Alkaline_phosphatase_core_sf"/>
</dbReference>
<evidence type="ECO:0000313" key="4">
    <source>
        <dbReference type="Proteomes" id="UP001596445"/>
    </source>
</evidence>
<proteinExistence type="predicted"/>
<name>A0ABD5W3D4_9EURY</name>
<feature type="domain" description="Sulfatase N-terminal" evidence="2">
    <location>
        <begin position="3"/>
        <end position="65"/>
    </location>
</feature>
<protein>
    <submittedName>
        <fullName evidence="3">Sulfatase-like hydrolase/transferase</fullName>
    </submittedName>
</protein>
<sequence length="163" mass="18255">MTDIVYITVDSLRADHVGWHGYERDTTPFLDSLSESAHTFTNAFSHGCYTRQAFPAMMAAEYPSISQSHGGLSEEYTPSQRLSLRQGTPLVDFIRTHIFFLSLATIADLIDSMTRILSRVNSHVFVSGLRIRFPHRASSTVHSKPSSAKPRKPASIRARRLSC</sequence>
<comment type="caution">
    <text evidence="3">The sequence shown here is derived from an EMBL/GenBank/DDBJ whole genome shotgun (WGS) entry which is preliminary data.</text>
</comment>
<feature type="compositionally biased region" description="Basic residues" evidence="1">
    <location>
        <begin position="149"/>
        <end position="163"/>
    </location>
</feature>
<dbReference type="Gene3D" id="3.40.720.10">
    <property type="entry name" value="Alkaline Phosphatase, subunit A"/>
    <property type="match status" value="1"/>
</dbReference>
<dbReference type="SUPFAM" id="SSF53649">
    <property type="entry name" value="Alkaline phosphatase-like"/>
    <property type="match status" value="1"/>
</dbReference>
<accession>A0ABD5W3D4</accession>
<reference evidence="3 4" key="1">
    <citation type="journal article" date="2019" name="Int. J. Syst. Evol. Microbiol.">
        <title>The Global Catalogue of Microorganisms (GCM) 10K type strain sequencing project: providing services to taxonomists for standard genome sequencing and annotation.</title>
        <authorList>
            <consortium name="The Broad Institute Genomics Platform"/>
            <consortium name="The Broad Institute Genome Sequencing Center for Infectious Disease"/>
            <person name="Wu L."/>
            <person name="Ma J."/>
        </authorList>
    </citation>
    <scope>NUCLEOTIDE SEQUENCE [LARGE SCALE GENOMIC DNA]</scope>
    <source>
        <strain evidence="3 4">JCM 30072</strain>
    </source>
</reference>
<dbReference type="Proteomes" id="UP001596445">
    <property type="component" value="Unassembled WGS sequence"/>
</dbReference>
<organism evidence="3 4">
    <name type="scientific">Halovenus salina</name>
    <dbReference type="NCBI Taxonomy" id="1510225"/>
    <lineage>
        <taxon>Archaea</taxon>
        <taxon>Methanobacteriati</taxon>
        <taxon>Methanobacteriota</taxon>
        <taxon>Stenosarchaea group</taxon>
        <taxon>Halobacteria</taxon>
        <taxon>Halobacteriales</taxon>
        <taxon>Haloarculaceae</taxon>
        <taxon>Halovenus</taxon>
    </lineage>
</organism>
<evidence type="ECO:0000259" key="2">
    <source>
        <dbReference type="Pfam" id="PF00884"/>
    </source>
</evidence>
<keyword evidence="4" id="KW-1185">Reference proteome</keyword>
<dbReference type="EMBL" id="JBHSZI010000001">
    <property type="protein sequence ID" value="MFC7057728.1"/>
    <property type="molecule type" value="Genomic_DNA"/>
</dbReference>
<evidence type="ECO:0000256" key="1">
    <source>
        <dbReference type="SAM" id="MobiDB-lite"/>
    </source>
</evidence>
<evidence type="ECO:0000313" key="3">
    <source>
        <dbReference type="EMBL" id="MFC7057728.1"/>
    </source>
</evidence>
<dbReference type="AlphaFoldDB" id="A0ABD5W3D4"/>
<gene>
    <name evidence="3" type="ORF">ACFQQG_05535</name>
</gene>
<feature type="region of interest" description="Disordered" evidence="1">
    <location>
        <begin position="137"/>
        <end position="163"/>
    </location>
</feature>